<feature type="chain" id="PRO_5033036463" description="Radical SAM core domain-containing protein" evidence="9">
    <location>
        <begin position="18"/>
        <end position="341"/>
    </location>
</feature>
<dbReference type="Pfam" id="PF04055">
    <property type="entry name" value="Radical_SAM"/>
    <property type="match status" value="1"/>
</dbReference>
<dbReference type="InterPro" id="IPR058240">
    <property type="entry name" value="rSAM_sf"/>
</dbReference>
<keyword evidence="4" id="KW-0479">Metal-binding</keyword>
<dbReference type="Proteomes" id="UP000664859">
    <property type="component" value="Unassembled WGS sequence"/>
</dbReference>
<evidence type="ECO:0000256" key="4">
    <source>
        <dbReference type="ARBA" id="ARBA00022723"/>
    </source>
</evidence>
<dbReference type="AlphaFoldDB" id="A0A836C839"/>
<dbReference type="InterPro" id="IPR051196">
    <property type="entry name" value="RSAD2/Viperin_antiviral"/>
</dbReference>
<feature type="region of interest" description="Disordered" evidence="8">
    <location>
        <begin position="316"/>
        <end position="341"/>
    </location>
</feature>
<evidence type="ECO:0000256" key="2">
    <source>
        <dbReference type="ARBA" id="ARBA00022485"/>
    </source>
</evidence>
<comment type="cofactor">
    <cofactor evidence="1">
        <name>[4Fe-4S] cluster</name>
        <dbReference type="ChEBI" id="CHEBI:49883"/>
    </cofactor>
</comment>
<proteinExistence type="predicted"/>
<keyword evidence="2" id="KW-0004">4Fe-4S</keyword>
<keyword evidence="12" id="KW-1185">Reference proteome</keyword>
<dbReference type="SFLD" id="SFLDG01067">
    <property type="entry name" value="SPASM/twitch_domain_containing"/>
    <property type="match status" value="1"/>
</dbReference>
<dbReference type="InterPro" id="IPR007197">
    <property type="entry name" value="rSAM"/>
</dbReference>
<dbReference type="PANTHER" id="PTHR21339">
    <property type="entry name" value="RADICAL S-ADENOSYL METHIONINE DOMAIN-CONTAINING PROTEIN 2"/>
    <property type="match status" value="1"/>
</dbReference>
<protein>
    <recommendedName>
        <fullName evidence="10">Radical SAM core domain-containing protein</fullName>
    </recommendedName>
</protein>
<comment type="caution">
    <text evidence="11">The sequence shown here is derived from an EMBL/GenBank/DDBJ whole genome shotgun (WGS) entry which is preliminary data.</text>
</comment>
<keyword evidence="3" id="KW-0949">S-adenosyl-L-methionine</keyword>
<dbReference type="OrthoDB" id="549750at2759"/>
<evidence type="ECO:0000256" key="3">
    <source>
        <dbReference type="ARBA" id="ARBA00022691"/>
    </source>
</evidence>
<evidence type="ECO:0000313" key="11">
    <source>
        <dbReference type="EMBL" id="KAG5176154.1"/>
    </source>
</evidence>
<evidence type="ECO:0000256" key="9">
    <source>
        <dbReference type="SAM" id="SignalP"/>
    </source>
</evidence>
<dbReference type="PANTHER" id="PTHR21339:SF0">
    <property type="entry name" value="S-ADENOSYLMETHIONINE-DEPENDENT NUCLEOTIDE DEHYDRATASE RSAD2"/>
    <property type="match status" value="1"/>
</dbReference>
<dbReference type="GO" id="GO:0003824">
    <property type="term" value="F:catalytic activity"/>
    <property type="evidence" value="ECO:0007669"/>
    <property type="project" value="InterPro"/>
</dbReference>
<feature type="compositionally biased region" description="Gly residues" evidence="8">
    <location>
        <begin position="317"/>
        <end position="333"/>
    </location>
</feature>
<feature type="domain" description="Radical SAM core" evidence="10">
    <location>
        <begin position="27"/>
        <end position="244"/>
    </location>
</feature>
<dbReference type="PROSITE" id="PS51918">
    <property type="entry name" value="RADICAL_SAM"/>
    <property type="match status" value="1"/>
</dbReference>
<evidence type="ECO:0000256" key="1">
    <source>
        <dbReference type="ARBA" id="ARBA00001966"/>
    </source>
</evidence>
<sequence length="341" mass="35971">MLLLALLWALLAGVAHALHLRMDTGATTPAVPISVNYHVSRLCNYGCKYCFHTALSSERCSAEEARRGLVLLAAAGMRKLNFAGGEPLLLDRGDFVGDLVAYAKEQLGIECVSIITNGSLMTESWFRRHGTRFDVFGVSCDSFDAATNRSIGRFAGGSAAPAARLARIRDWCEGSGALFKINTVVSAANAHEDMRAPLLELRPARWKVFQCLLLEGENAGGVGALRDAAPFTVPDAVFAAFGARHAAVPGLVLEPRQLMRDSYLILDERMRFLNCAGGGKRPGESLLEVGVEAALAQAGFDADAFHTRGGVYDWSRGGSGSGGGGGGSGGGGDASVPPRQT</sequence>
<organism evidence="11 12">
    <name type="scientific">Tribonema minus</name>
    <dbReference type="NCBI Taxonomy" id="303371"/>
    <lineage>
        <taxon>Eukaryota</taxon>
        <taxon>Sar</taxon>
        <taxon>Stramenopiles</taxon>
        <taxon>Ochrophyta</taxon>
        <taxon>PX clade</taxon>
        <taxon>Xanthophyceae</taxon>
        <taxon>Tribonematales</taxon>
        <taxon>Tribonemataceae</taxon>
        <taxon>Tribonema</taxon>
    </lineage>
</organism>
<dbReference type="EMBL" id="JAFCMP010000540">
    <property type="protein sequence ID" value="KAG5176154.1"/>
    <property type="molecule type" value="Genomic_DNA"/>
</dbReference>
<evidence type="ECO:0000256" key="5">
    <source>
        <dbReference type="ARBA" id="ARBA00023004"/>
    </source>
</evidence>
<evidence type="ECO:0000256" key="8">
    <source>
        <dbReference type="SAM" id="MobiDB-lite"/>
    </source>
</evidence>
<keyword evidence="9" id="KW-0732">Signal</keyword>
<dbReference type="GO" id="GO:0051607">
    <property type="term" value="P:defense response to virus"/>
    <property type="evidence" value="ECO:0007669"/>
    <property type="project" value="UniProtKB-KW"/>
</dbReference>
<gene>
    <name evidence="11" type="ORF">JKP88DRAFT_171564</name>
</gene>
<evidence type="ECO:0000259" key="10">
    <source>
        <dbReference type="PROSITE" id="PS51918"/>
    </source>
</evidence>
<evidence type="ECO:0000256" key="6">
    <source>
        <dbReference type="ARBA" id="ARBA00023014"/>
    </source>
</evidence>
<dbReference type="NCBIfam" id="NF038283">
    <property type="entry name" value="viperin_w_prok"/>
    <property type="match status" value="1"/>
</dbReference>
<dbReference type="GO" id="GO:0051539">
    <property type="term" value="F:4 iron, 4 sulfur cluster binding"/>
    <property type="evidence" value="ECO:0007669"/>
    <property type="project" value="UniProtKB-KW"/>
</dbReference>
<keyword evidence="7" id="KW-0051">Antiviral defense</keyword>
<feature type="signal peptide" evidence="9">
    <location>
        <begin position="1"/>
        <end position="17"/>
    </location>
</feature>
<accession>A0A836C839</accession>
<dbReference type="GO" id="GO:0046872">
    <property type="term" value="F:metal ion binding"/>
    <property type="evidence" value="ECO:0007669"/>
    <property type="project" value="UniProtKB-KW"/>
</dbReference>
<keyword evidence="5" id="KW-0408">Iron</keyword>
<dbReference type="CDD" id="cd01335">
    <property type="entry name" value="Radical_SAM"/>
    <property type="match status" value="1"/>
</dbReference>
<dbReference type="InterPro" id="IPR013785">
    <property type="entry name" value="Aldolase_TIM"/>
</dbReference>
<dbReference type="SFLD" id="SFLDG01088">
    <property type="entry name" value="antiviral_proteins"/>
    <property type="match status" value="1"/>
</dbReference>
<evidence type="ECO:0000256" key="7">
    <source>
        <dbReference type="ARBA" id="ARBA00023118"/>
    </source>
</evidence>
<name>A0A836C839_9STRA</name>
<dbReference type="SFLD" id="SFLDS00029">
    <property type="entry name" value="Radical_SAM"/>
    <property type="match status" value="1"/>
</dbReference>
<dbReference type="Gene3D" id="3.20.20.70">
    <property type="entry name" value="Aldolase class I"/>
    <property type="match status" value="1"/>
</dbReference>
<keyword evidence="6" id="KW-0411">Iron-sulfur</keyword>
<dbReference type="SUPFAM" id="SSF102114">
    <property type="entry name" value="Radical SAM enzymes"/>
    <property type="match status" value="1"/>
</dbReference>
<reference evidence="11" key="1">
    <citation type="submission" date="2021-02" db="EMBL/GenBank/DDBJ databases">
        <title>First Annotated Genome of the Yellow-green Alga Tribonema minus.</title>
        <authorList>
            <person name="Mahan K.M."/>
        </authorList>
    </citation>
    <scope>NUCLEOTIDE SEQUENCE</scope>
    <source>
        <strain evidence="11">UTEX B ZZ1240</strain>
    </source>
</reference>
<evidence type="ECO:0000313" key="12">
    <source>
        <dbReference type="Proteomes" id="UP000664859"/>
    </source>
</evidence>